<comment type="caution">
    <text evidence="10">The sequence shown here is derived from an EMBL/GenBank/DDBJ whole genome shotgun (WGS) entry which is preliminary data.</text>
</comment>
<evidence type="ECO:0000256" key="4">
    <source>
        <dbReference type="ARBA" id="ARBA00022741"/>
    </source>
</evidence>
<dbReference type="InterPro" id="IPR003812">
    <property type="entry name" value="Fido"/>
</dbReference>
<evidence type="ECO:0000259" key="9">
    <source>
        <dbReference type="PROSITE" id="PS51459"/>
    </source>
</evidence>
<dbReference type="SUPFAM" id="SSF140931">
    <property type="entry name" value="Fic-like"/>
    <property type="match status" value="1"/>
</dbReference>
<protein>
    <recommendedName>
        <fullName evidence="9">Fido domain-containing protein</fullName>
    </recommendedName>
</protein>
<dbReference type="Proteomes" id="UP000015100">
    <property type="component" value="Unassembled WGS sequence"/>
</dbReference>
<dbReference type="OrthoDB" id="439046at2759"/>
<evidence type="ECO:0000256" key="8">
    <source>
        <dbReference type="ARBA" id="ARBA00023136"/>
    </source>
</evidence>
<dbReference type="GO" id="GO:0005524">
    <property type="term" value="F:ATP binding"/>
    <property type="evidence" value="ECO:0007669"/>
    <property type="project" value="UniProtKB-KW"/>
</dbReference>
<evidence type="ECO:0000256" key="3">
    <source>
        <dbReference type="ARBA" id="ARBA00022737"/>
    </source>
</evidence>
<keyword evidence="4" id="KW-0547">Nucleotide-binding</keyword>
<dbReference type="InterPro" id="IPR036597">
    <property type="entry name" value="Fido-like_dom_sf"/>
</dbReference>
<feature type="domain" description="Fido" evidence="9">
    <location>
        <begin position="225"/>
        <end position="447"/>
    </location>
</feature>
<sequence>MASEYESVRSKILSGATRRMSLPAIATPLKPISPPPTQPSSISLPTPGSMIFDSSAPDCSSFISSLAIHVRTLSETRISQGFLHLHPSPIHDAAEPYLENAFGHYNQLTDLFRRIDVNLFNISTFRLEVFLSLLLTRLIHGSTYLSQSGTDLAATTRICHSIFTGAGITELNLPHTAGYRSELETITEQGRAAEFATVLRGRERVVHHTNALVYFTQNLIENGELTQDLIKETHRILVKDYETVDNKTWEQFGGWYRDYRVVPVSQADDITAAATVEPTQRPAATVPPDRPTSSIYSATTPLEERWLDGFHWQRRESVNPAAVGMYMSKLIYSYHAQLAMDHTEVKDSGENTVSDPFALTAWLVCEFLHIHPFIVGNEEMSRIILSGVLMKELGIVAVLGDEKEPGRLEYLGIMERAKERHQGDVEKVANGGSEEEAYAEFAALIVKKAISCAEEVAAMVGSS</sequence>
<dbReference type="PANTHER" id="PTHR13504">
    <property type="entry name" value="FIDO DOMAIN-CONTAINING PROTEIN DDB_G0283145"/>
    <property type="match status" value="1"/>
</dbReference>
<dbReference type="AlphaFoldDB" id="S8BWA6"/>
<dbReference type="HOGENOM" id="CLU_578731_0_0_1"/>
<evidence type="ECO:0000256" key="6">
    <source>
        <dbReference type="ARBA" id="ARBA00022840"/>
    </source>
</evidence>
<keyword evidence="2" id="KW-0812">Transmembrane</keyword>
<keyword evidence="6" id="KW-0067">ATP-binding</keyword>
<dbReference type="InterPro" id="IPR040198">
    <property type="entry name" value="Fido_containing"/>
</dbReference>
<evidence type="ECO:0000256" key="5">
    <source>
        <dbReference type="ARBA" id="ARBA00022803"/>
    </source>
</evidence>
<keyword evidence="5" id="KW-0802">TPR repeat</keyword>
<evidence type="ECO:0000313" key="10">
    <source>
        <dbReference type="EMBL" id="EPS43783.1"/>
    </source>
</evidence>
<proteinExistence type="predicted"/>
<keyword evidence="3" id="KW-0677">Repeat</keyword>
<keyword evidence="11" id="KW-1185">Reference proteome</keyword>
<name>S8BWA6_DACHA</name>
<accession>S8BWA6</accession>
<dbReference type="PANTHER" id="PTHR13504:SF34">
    <property type="entry name" value="PROTEIN ADENYLYLTRANSFERASE FICD"/>
    <property type="match status" value="1"/>
</dbReference>
<dbReference type="OMA" id="HAQLAMD"/>
<dbReference type="GO" id="GO:0016020">
    <property type="term" value="C:membrane"/>
    <property type="evidence" value="ECO:0007669"/>
    <property type="project" value="UniProtKB-SubCell"/>
</dbReference>
<dbReference type="EMBL" id="AQGS01000065">
    <property type="protein sequence ID" value="EPS43783.1"/>
    <property type="molecule type" value="Genomic_DNA"/>
</dbReference>
<evidence type="ECO:0000313" key="11">
    <source>
        <dbReference type="Proteomes" id="UP000015100"/>
    </source>
</evidence>
<reference evidence="11" key="2">
    <citation type="submission" date="2013-04" db="EMBL/GenBank/DDBJ databases">
        <title>Genomic mechanisms accounting for the adaptation to parasitism in nematode-trapping fungi.</title>
        <authorList>
            <person name="Ahren D.G."/>
        </authorList>
    </citation>
    <scope>NUCLEOTIDE SEQUENCE [LARGE SCALE GENOMIC DNA]</scope>
    <source>
        <strain evidence="11">CBS 200.50</strain>
    </source>
</reference>
<organism evidence="10 11">
    <name type="scientific">Dactylellina haptotyla (strain CBS 200.50)</name>
    <name type="common">Nematode-trapping fungus</name>
    <name type="synonym">Monacrosporium haptotylum</name>
    <dbReference type="NCBI Taxonomy" id="1284197"/>
    <lineage>
        <taxon>Eukaryota</taxon>
        <taxon>Fungi</taxon>
        <taxon>Dikarya</taxon>
        <taxon>Ascomycota</taxon>
        <taxon>Pezizomycotina</taxon>
        <taxon>Orbiliomycetes</taxon>
        <taxon>Orbiliales</taxon>
        <taxon>Orbiliaceae</taxon>
        <taxon>Dactylellina</taxon>
    </lineage>
</organism>
<evidence type="ECO:0000256" key="1">
    <source>
        <dbReference type="ARBA" id="ARBA00004167"/>
    </source>
</evidence>
<comment type="subcellular location">
    <subcellularLocation>
        <location evidence="1">Membrane</location>
        <topology evidence="1">Single-pass membrane protein</topology>
    </subcellularLocation>
</comment>
<evidence type="ECO:0000256" key="2">
    <source>
        <dbReference type="ARBA" id="ARBA00022692"/>
    </source>
</evidence>
<reference evidence="10 11" key="1">
    <citation type="journal article" date="2013" name="PLoS Genet.">
        <title>Genomic mechanisms accounting for the adaptation to parasitism in nematode-trapping fungi.</title>
        <authorList>
            <person name="Meerupati T."/>
            <person name="Andersson K.M."/>
            <person name="Friman E."/>
            <person name="Kumar D."/>
            <person name="Tunlid A."/>
            <person name="Ahren D."/>
        </authorList>
    </citation>
    <scope>NUCLEOTIDE SEQUENCE [LARGE SCALE GENOMIC DNA]</scope>
    <source>
        <strain evidence="10 11">CBS 200.50</strain>
    </source>
</reference>
<dbReference type="Gene3D" id="1.10.3290.10">
    <property type="entry name" value="Fido-like domain"/>
    <property type="match status" value="1"/>
</dbReference>
<keyword evidence="8" id="KW-0472">Membrane</keyword>
<keyword evidence="7" id="KW-1133">Transmembrane helix</keyword>
<gene>
    <name evidence="10" type="ORF">H072_2207</name>
</gene>
<dbReference type="PROSITE" id="PS51459">
    <property type="entry name" value="FIDO"/>
    <property type="match status" value="1"/>
</dbReference>
<evidence type="ECO:0000256" key="7">
    <source>
        <dbReference type="ARBA" id="ARBA00022989"/>
    </source>
</evidence>